<evidence type="ECO:0000313" key="8">
    <source>
        <dbReference type="Proteomes" id="UP000887568"/>
    </source>
</evidence>
<dbReference type="EC" id="3.1.1.-" evidence="5"/>
<feature type="domain" description="Carboxylesterase type B" evidence="6">
    <location>
        <begin position="25"/>
        <end position="559"/>
    </location>
</feature>
<reference evidence="7" key="1">
    <citation type="submission" date="2022-11" db="UniProtKB">
        <authorList>
            <consortium name="EnsemblMetazoa"/>
        </authorList>
    </citation>
    <scope>IDENTIFICATION</scope>
</reference>
<dbReference type="Pfam" id="PF00135">
    <property type="entry name" value="COesterase"/>
    <property type="match status" value="1"/>
</dbReference>
<evidence type="ECO:0000256" key="5">
    <source>
        <dbReference type="RuleBase" id="RU361235"/>
    </source>
</evidence>
<dbReference type="PRINTS" id="PR00878">
    <property type="entry name" value="CHOLNESTRASE"/>
</dbReference>
<dbReference type="GO" id="GO:0019695">
    <property type="term" value="P:choline metabolic process"/>
    <property type="evidence" value="ECO:0007669"/>
    <property type="project" value="TreeGrafter"/>
</dbReference>
<dbReference type="CDD" id="cd00312">
    <property type="entry name" value="Esterase_lipase"/>
    <property type="match status" value="1"/>
</dbReference>
<dbReference type="AlphaFoldDB" id="A0A914B649"/>
<keyword evidence="5" id="KW-0732">Signal</keyword>
<sequence>MTLQIACVLWLMLQILVQVTCCVDPPAVTTRLGRIVGTRLQFNPAARPELRRSVDAYLGIPYAEPPVGTLRFKPPVAKSPWSGELQATEVGNRCPQPLMPMGNNGMLTGKQAEDCLSINVFVPRPVPVKAAVLVYIHGGGFFVGTGSMENFYGTALAAVGDVIVVAVNYRLGALGFLSTGDDVMPGNMGLFDQRLALEWIRDNIQAFGGDPERVAIFGESAGAASVSAHMVSPGSAGLFHAAIMESGDISSPWGTLPAEVARRRAFALGKLVDCERETSQELLDCLQRVDFDTIVENQYQKLLQELGETAFIVFAPVVDGNFLPGKPSDLFAEGAINDAASIIGSTADDGVMVAVRAYPDHTDRAPFVDTTAYETLTRPWISMISAEPIVADAVRVMYRNTSCNDDHHSCDCLDSTVQVVSDGVFVCPQDSAARAFTAAGRKVYRYHMTHAPTSHYLASKWTGSAHADEIPFVFGVPLVASDKFTYTEDEARMSLRIIKYWTNMAKTGNPNLSSLNDKPTDGEKEAEWPVFSLQELTYKDLSPAMLNGRAIKARECRMWNEFIPKLVKLTEKVKKCREFTESGRKWTKEGGSVDGTCTKETCAEGK</sequence>
<dbReference type="PROSITE" id="PS00122">
    <property type="entry name" value="CARBOXYLESTERASE_B_1"/>
    <property type="match status" value="1"/>
</dbReference>
<feature type="chain" id="PRO_5038167138" description="Carboxylic ester hydrolase" evidence="5">
    <location>
        <begin position="23"/>
        <end position="606"/>
    </location>
</feature>
<dbReference type="PANTHER" id="PTHR43918:SF4">
    <property type="entry name" value="CARBOXYLIC ESTER HYDROLASE"/>
    <property type="match status" value="1"/>
</dbReference>
<dbReference type="GeneID" id="119740452"/>
<organism evidence="7 8">
    <name type="scientific">Patiria miniata</name>
    <name type="common">Bat star</name>
    <name type="synonym">Asterina miniata</name>
    <dbReference type="NCBI Taxonomy" id="46514"/>
    <lineage>
        <taxon>Eukaryota</taxon>
        <taxon>Metazoa</taxon>
        <taxon>Echinodermata</taxon>
        <taxon>Eleutherozoa</taxon>
        <taxon>Asterozoa</taxon>
        <taxon>Asteroidea</taxon>
        <taxon>Valvatacea</taxon>
        <taxon>Valvatida</taxon>
        <taxon>Asterinidae</taxon>
        <taxon>Patiria</taxon>
    </lineage>
</organism>
<keyword evidence="3 5" id="KW-0378">Hydrolase</keyword>
<accession>A0A914B649</accession>
<protein>
    <recommendedName>
        <fullName evidence="5">Carboxylic ester hydrolase</fullName>
        <ecNumber evidence="5">3.1.1.-</ecNumber>
    </recommendedName>
</protein>
<evidence type="ECO:0000313" key="7">
    <source>
        <dbReference type="EnsemblMetazoa" id="XP_038071701.1"/>
    </source>
</evidence>
<dbReference type="SUPFAM" id="SSF53474">
    <property type="entry name" value="alpha/beta-Hydrolases"/>
    <property type="match status" value="1"/>
</dbReference>
<dbReference type="Gene3D" id="3.40.50.1820">
    <property type="entry name" value="alpha/beta hydrolase"/>
    <property type="match status" value="1"/>
</dbReference>
<dbReference type="OMA" id="NCERETS"/>
<dbReference type="GO" id="GO:0005886">
    <property type="term" value="C:plasma membrane"/>
    <property type="evidence" value="ECO:0007669"/>
    <property type="project" value="TreeGrafter"/>
</dbReference>
<evidence type="ECO:0000256" key="2">
    <source>
        <dbReference type="ARBA" id="ARBA00022487"/>
    </source>
</evidence>
<comment type="similarity">
    <text evidence="1 5">Belongs to the type-B carboxylesterase/lipase family.</text>
</comment>
<feature type="signal peptide" evidence="5">
    <location>
        <begin position="1"/>
        <end position="22"/>
    </location>
</feature>
<keyword evidence="4" id="KW-1015">Disulfide bond</keyword>
<dbReference type="EnsemblMetazoa" id="XM_038215773.1">
    <property type="protein sequence ID" value="XP_038071701.1"/>
    <property type="gene ID" value="LOC119740452"/>
</dbReference>
<name>A0A914B649_PATMI</name>
<evidence type="ECO:0000256" key="3">
    <source>
        <dbReference type="ARBA" id="ARBA00022801"/>
    </source>
</evidence>
<keyword evidence="2" id="KW-0719">Serine esterase</keyword>
<keyword evidence="8" id="KW-1185">Reference proteome</keyword>
<dbReference type="GO" id="GO:0006581">
    <property type="term" value="P:acetylcholine catabolic process"/>
    <property type="evidence" value="ECO:0007669"/>
    <property type="project" value="TreeGrafter"/>
</dbReference>
<dbReference type="GO" id="GO:0003990">
    <property type="term" value="F:acetylcholinesterase activity"/>
    <property type="evidence" value="ECO:0007669"/>
    <property type="project" value="TreeGrafter"/>
</dbReference>
<dbReference type="GO" id="GO:0005615">
    <property type="term" value="C:extracellular space"/>
    <property type="evidence" value="ECO:0007669"/>
    <property type="project" value="TreeGrafter"/>
</dbReference>
<dbReference type="InterPro" id="IPR000997">
    <property type="entry name" value="Cholinesterase"/>
</dbReference>
<proteinExistence type="inferred from homology"/>
<dbReference type="InterPro" id="IPR050654">
    <property type="entry name" value="AChE-related_enzymes"/>
</dbReference>
<dbReference type="FunFam" id="3.40.50.1820:FF:000128">
    <property type="entry name" value="Carboxylic ester hydrolase"/>
    <property type="match status" value="1"/>
</dbReference>
<evidence type="ECO:0000256" key="1">
    <source>
        <dbReference type="ARBA" id="ARBA00005964"/>
    </source>
</evidence>
<evidence type="ECO:0000256" key="4">
    <source>
        <dbReference type="ARBA" id="ARBA00023157"/>
    </source>
</evidence>
<dbReference type="PANTHER" id="PTHR43918">
    <property type="entry name" value="ACETYLCHOLINESTERASE"/>
    <property type="match status" value="1"/>
</dbReference>
<evidence type="ECO:0000259" key="6">
    <source>
        <dbReference type="Pfam" id="PF00135"/>
    </source>
</evidence>
<dbReference type="Proteomes" id="UP000887568">
    <property type="component" value="Unplaced"/>
</dbReference>
<dbReference type="InterPro" id="IPR029058">
    <property type="entry name" value="AB_hydrolase_fold"/>
</dbReference>
<dbReference type="OrthoDB" id="19653at2759"/>
<dbReference type="InterPro" id="IPR002018">
    <property type="entry name" value="CarbesteraseB"/>
</dbReference>
<dbReference type="InterPro" id="IPR019826">
    <property type="entry name" value="Carboxylesterase_B_AS"/>
</dbReference>
<dbReference type="RefSeq" id="XP_038071701.1">
    <property type="nucleotide sequence ID" value="XM_038215773.1"/>
</dbReference>